<accession>A0A815QRV8</accession>
<feature type="non-terminal residue" evidence="1">
    <location>
        <position position="1"/>
    </location>
</feature>
<evidence type="ECO:0000313" key="1">
    <source>
        <dbReference type="EMBL" id="CAF1466990.1"/>
    </source>
</evidence>
<dbReference type="Proteomes" id="UP000663854">
    <property type="component" value="Unassembled WGS sequence"/>
</dbReference>
<dbReference type="AlphaFoldDB" id="A0A815QRV8"/>
<name>A0A815QRV8_9BILA</name>
<organism evidence="1 5">
    <name type="scientific">Rotaria sordida</name>
    <dbReference type="NCBI Taxonomy" id="392033"/>
    <lineage>
        <taxon>Eukaryota</taxon>
        <taxon>Metazoa</taxon>
        <taxon>Spiralia</taxon>
        <taxon>Gnathifera</taxon>
        <taxon>Rotifera</taxon>
        <taxon>Eurotatoria</taxon>
        <taxon>Bdelloidea</taxon>
        <taxon>Philodinida</taxon>
        <taxon>Philodinidae</taxon>
        <taxon>Rotaria</taxon>
    </lineage>
</organism>
<dbReference type="Proteomes" id="UP000663882">
    <property type="component" value="Unassembled WGS sequence"/>
</dbReference>
<comment type="caution">
    <text evidence="1">The sequence shown here is derived from an EMBL/GenBank/DDBJ whole genome shotgun (WGS) entry which is preliminary data.</text>
</comment>
<proteinExistence type="predicted"/>
<evidence type="ECO:0000313" key="3">
    <source>
        <dbReference type="EMBL" id="CAF1643858.1"/>
    </source>
</evidence>
<evidence type="ECO:0000313" key="4">
    <source>
        <dbReference type="EMBL" id="CAF4167361.1"/>
    </source>
</evidence>
<dbReference type="EMBL" id="CAJNOL010009522">
    <property type="protein sequence ID" value="CAF1643858.1"/>
    <property type="molecule type" value="Genomic_DNA"/>
</dbReference>
<dbReference type="Proteomes" id="UP000663870">
    <property type="component" value="Unassembled WGS sequence"/>
</dbReference>
<dbReference type="EMBL" id="CAJNOH010007852">
    <property type="protein sequence ID" value="CAF1466990.1"/>
    <property type="molecule type" value="Genomic_DNA"/>
</dbReference>
<keyword evidence="6" id="KW-1185">Reference proteome</keyword>
<dbReference type="EMBL" id="CAJOBD010011419">
    <property type="protein sequence ID" value="CAF4167361.1"/>
    <property type="molecule type" value="Genomic_DNA"/>
</dbReference>
<evidence type="ECO:0000313" key="5">
    <source>
        <dbReference type="Proteomes" id="UP000663854"/>
    </source>
</evidence>
<dbReference type="Proteomes" id="UP000663836">
    <property type="component" value="Unassembled WGS sequence"/>
</dbReference>
<gene>
    <name evidence="4" type="ORF">JBS370_LOCUS34828</name>
    <name evidence="3" type="ORF">JXQ802_LOCUS53586</name>
    <name evidence="1" type="ORF">PYM288_LOCUS37186</name>
    <name evidence="2" type="ORF">RFH988_LOCUS37589</name>
</gene>
<evidence type="ECO:0000313" key="2">
    <source>
        <dbReference type="EMBL" id="CAF1472150.1"/>
    </source>
</evidence>
<dbReference type="EMBL" id="CAJNOO010007663">
    <property type="protein sequence ID" value="CAF1472150.1"/>
    <property type="molecule type" value="Genomic_DNA"/>
</dbReference>
<protein>
    <submittedName>
        <fullName evidence="1">Uncharacterized protein</fullName>
    </submittedName>
</protein>
<sequence length="24" mass="2435">STGQGTITIIDIGCVLAMINVSDL</sequence>
<evidence type="ECO:0000313" key="6">
    <source>
        <dbReference type="Proteomes" id="UP000663870"/>
    </source>
</evidence>
<reference evidence="1" key="1">
    <citation type="submission" date="2021-02" db="EMBL/GenBank/DDBJ databases">
        <authorList>
            <person name="Nowell W R."/>
        </authorList>
    </citation>
    <scope>NUCLEOTIDE SEQUENCE</scope>
</reference>